<dbReference type="InterPro" id="IPR016032">
    <property type="entry name" value="Sig_transdc_resp-reg_C-effctor"/>
</dbReference>
<evidence type="ECO:0000259" key="1">
    <source>
        <dbReference type="SMART" id="SM00421"/>
    </source>
</evidence>
<proteinExistence type="predicted"/>
<name>A0ABV5PTG0_9ACTN</name>
<dbReference type="PANTHER" id="PTHR34293">
    <property type="entry name" value="HTH-TYPE TRANSCRIPTIONAL REGULATOR TRMBL2"/>
    <property type="match status" value="1"/>
</dbReference>
<gene>
    <name evidence="2" type="ORF">ACFFRN_07785</name>
</gene>
<dbReference type="Gene3D" id="1.10.10.10">
    <property type="entry name" value="Winged helix-like DNA-binding domain superfamily/Winged helix DNA-binding domain"/>
    <property type="match status" value="1"/>
</dbReference>
<dbReference type="SMART" id="SM00421">
    <property type="entry name" value="HTH_LUXR"/>
    <property type="match status" value="1"/>
</dbReference>
<dbReference type="Pfam" id="PF00196">
    <property type="entry name" value="GerE"/>
    <property type="match status" value="1"/>
</dbReference>
<accession>A0ABV5PTG0</accession>
<organism evidence="2 3">
    <name type="scientific">Nonomuraea roseola</name>
    <dbReference type="NCBI Taxonomy" id="46179"/>
    <lineage>
        <taxon>Bacteria</taxon>
        <taxon>Bacillati</taxon>
        <taxon>Actinomycetota</taxon>
        <taxon>Actinomycetes</taxon>
        <taxon>Streptosporangiales</taxon>
        <taxon>Streptosporangiaceae</taxon>
        <taxon>Nonomuraea</taxon>
    </lineage>
</organism>
<evidence type="ECO:0000313" key="2">
    <source>
        <dbReference type="EMBL" id="MFB9526512.1"/>
    </source>
</evidence>
<dbReference type="InterPro" id="IPR036388">
    <property type="entry name" value="WH-like_DNA-bd_sf"/>
</dbReference>
<keyword evidence="3" id="KW-1185">Reference proteome</keyword>
<dbReference type="EMBL" id="JBHMCE010000002">
    <property type="protein sequence ID" value="MFB9526512.1"/>
    <property type="molecule type" value="Genomic_DNA"/>
</dbReference>
<reference evidence="2 3" key="1">
    <citation type="submission" date="2024-09" db="EMBL/GenBank/DDBJ databases">
        <authorList>
            <person name="Sun Q."/>
            <person name="Mori K."/>
        </authorList>
    </citation>
    <scope>NUCLEOTIDE SEQUENCE [LARGE SCALE GENOMIC DNA]</scope>
    <source>
        <strain evidence="2 3">JCM 3323</strain>
    </source>
</reference>
<evidence type="ECO:0000313" key="3">
    <source>
        <dbReference type="Proteomes" id="UP001589646"/>
    </source>
</evidence>
<comment type="caution">
    <text evidence="2">The sequence shown here is derived from an EMBL/GenBank/DDBJ whole genome shotgun (WGS) entry which is preliminary data.</text>
</comment>
<dbReference type="InterPro" id="IPR000792">
    <property type="entry name" value="Tscrpt_reg_LuxR_C"/>
</dbReference>
<sequence>MKSFLTGGGVESGQPRAAEQERVYRYFLRVPHADLDAAAEELGVHHLSAVVDRLKTLGIIDVSLAAVSPAKAVDLLIRRRMEQTSRELNQLSAAWDIVRDLAEEQRSGRPVELVERIEGVENVNRRIREFSSAKEVMNIANVVRALPPDDEKVRRFRGRLSAGLVSRSLVSEKALSVPGWLESAREGHALGDLCRVSPEWSRQVLIISRSVAFVQIDPADRTVGALLIRQPGTVAILVDVFEGMWARARELNEPELAPIERQVLQSLALHDKDETAARALNISVRKFRTHVAELMERLGAGNRFQAALLAKERGWL</sequence>
<dbReference type="RefSeq" id="WP_346123611.1">
    <property type="nucleotide sequence ID" value="NZ_BAAAXC010000014.1"/>
</dbReference>
<dbReference type="Proteomes" id="UP001589646">
    <property type="component" value="Unassembled WGS sequence"/>
</dbReference>
<dbReference type="SUPFAM" id="SSF46894">
    <property type="entry name" value="C-terminal effector domain of the bipartite response regulators"/>
    <property type="match status" value="1"/>
</dbReference>
<protein>
    <submittedName>
        <fullName evidence="2">Response regulator transcription factor</fullName>
    </submittedName>
</protein>
<dbReference type="PANTHER" id="PTHR34293:SF1">
    <property type="entry name" value="HTH-TYPE TRANSCRIPTIONAL REGULATOR TRMBL2"/>
    <property type="match status" value="1"/>
</dbReference>
<feature type="domain" description="HTH luxR-type" evidence="1">
    <location>
        <begin position="253"/>
        <end position="310"/>
    </location>
</feature>
<dbReference type="InterPro" id="IPR051797">
    <property type="entry name" value="TrmB-like"/>
</dbReference>